<keyword evidence="4" id="KW-0997">Cell inner membrane</keyword>
<evidence type="ECO:0000256" key="1">
    <source>
        <dbReference type="ARBA" id="ARBA00004382"/>
    </source>
</evidence>
<dbReference type="Pfam" id="PF13145">
    <property type="entry name" value="Rotamase_2"/>
    <property type="match status" value="1"/>
</dbReference>
<feature type="transmembrane region" description="Helical" evidence="14">
    <location>
        <begin position="12"/>
        <end position="30"/>
    </location>
</feature>
<comment type="subcellular location">
    <subcellularLocation>
        <location evidence="1">Cell inner membrane</location>
        <topology evidence="1">Single-pass type II membrane protein</topology>
        <orientation evidence="1">Periplasmic side</orientation>
    </subcellularLocation>
</comment>
<dbReference type="Pfam" id="PF13624">
    <property type="entry name" value="SurA_N_3"/>
    <property type="match status" value="1"/>
</dbReference>
<dbReference type="InterPro" id="IPR000297">
    <property type="entry name" value="PPIase_PpiC"/>
</dbReference>
<dbReference type="PANTHER" id="PTHR47529:SF1">
    <property type="entry name" value="PERIPLASMIC CHAPERONE PPID"/>
    <property type="match status" value="1"/>
</dbReference>
<dbReference type="eggNOG" id="COG0760">
    <property type="taxonomic scope" value="Bacteria"/>
</dbReference>
<dbReference type="Gene3D" id="3.10.50.40">
    <property type="match status" value="1"/>
</dbReference>
<sequence>MLSMIRQLLDNWIVRAFFVVLIGVFVFWGVSSVVMGIGASDAIATVGGQPIKIEAVNAAYQRTLNAYATQNSGREPSKGERRLFADQALGTAIDRAAMELEARRMGVVAPPAAIRQQVFAIPAFHGPDGKFDKATFNAVLANHNLTPAAFMAEIASGLKTSQIIDAVTAGVSAPAPLVDQIFAYAAQERTVQFAQLPFAAANPPPAPAETVLRRYWRDHPGRFSTPALRDADVVVLSPALIARGEAVSQAEIAAQYQQEKAKFAQTPTRTVEIITAEDAKSAAALANAWKGGADWAAMQKAAAAATATAIVMTDAKPSDLPSATLAKAAFAATPGEVSAPVKGALGTYVFKVTKAVAGGDKPLSAVADQIRAEIQLRKARNVVDNTLSHLQDALAGSTALGKLPASLHLAKARVSVDREGMTVDGKPAGIPGPAALRQAIVKAIFATAPGNTPQAVSGPGDSYYAIAVHRIIKPALKPYDKVKADVLADWTGAQVERQEEVAAAKLLTAVKGGKTLAAAASAAGLTVTTSAPMTRAKPAKGVPPQLAQVAFSLKKGAPTMVQTQEGFVVGVVSDIAEPKPGSDKAFHQRVADSLGQSMQEDVLQTYAAALRQRDHVKINTKLLNQISN</sequence>
<evidence type="ECO:0000259" key="15">
    <source>
        <dbReference type="Pfam" id="PF13145"/>
    </source>
</evidence>
<evidence type="ECO:0000256" key="5">
    <source>
        <dbReference type="ARBA" id="ARBA00022692"/>
    </source>
</evidence>
<keyword evidence="8" id="KW-0143">Chaperone</keyword>
<dbReference type="STRING" id="349163.Acry_1235"/>
<name>A5FXW4_ACICJ</name>
<evidence type="ECO:0000256" key="3">
    <source>
        <dbReference type="ARBA" id="ARBA00022475"/>
    </source>
</evidence>
<dbReference type="AlphaFoldDB" id="A5FXW4"/>
<keyword evidence="17" id="KW-1185">Reference proteome</keyword>
<dbReference type="HOGENOM" id="CLU_023843_2_1_5"/>
<keyword evidence="6 14" id="KW-1133">Transmembrane helix</keyword>
<accession>A5FXW4</accession>
<dbReference type="EMBL" id="CP000697">
    <property type="protein sequence ID" value="ABQ30446.1"/>
    <property type="molecule type" value="Genomic_DNA"/>
</dbReference>
<gene>
    <name evidence="16" type="ordered locus">Acry_1235</name>
</gene>
<evidence type="ECO:0000313" key="16">
    <source>
        <dbReference type="EMBL" id="ABQ30446.1"/>
    </source>
</evidence>
<evidence type="ECO:0000256" key="13">
    <source>
        <dbReference type="ARBA" id="ARBA00042775"/>
    </source>
</evidence>
<proteinExistence type="inferred from homology"/>
<evidence type="ECO:0000256" key="2">
    <source>
        <dbReference type="ARBA" id="ARBA00018370"/>
    </source>
</evidence>
<evidence type="ECO:0000256" key="11">
    <source>
        <dbReference type="ARBA" id="ARBA00038408"/>
    </source>
</evidence>
<keyword evidence="5 14" id="KW-0812">Transmembrane</keyword>
<dbReference type="InterPro" id="IPR052029">
    <property type="entry name" value="PpiD_chaperone"/>
</dbReference>
<evidence type="ECO:0000256" key="9">
    <source>
        <dbReference type="ARBA" id="ARBA00030642"/>
    </source>
</evidence>
<dbReference type="RefSeq" id="WP_011942091.1">
    <property type="nucleotide sequence ID" value="NC_009484.1"/>
</dbReference>
<dbReference type="InterPro" id="IPR027304">
    <property type="entry name" value="Trigger_fact/SurA_dom_sf"/>
</dbReference>
<dbReference type="GO" id="GO:0005886">
    <property type="term" value="C:plasma membrane"/>
    <property type="evidence" value="ECO:0007669"/>
    <property type="project" value="UniProtKB-SubCell"/>
</dbReference>
<evidence type="ECO:0000256" key="10">
    <source>
        <dbReference type="ARBA" id="ARBA00031484"/>
    </source>
</evidence>
<dbReference type="InterPro" id="IPR046357">
    <property type="entry name" value="PPIase_dom_sf"/>
</dbReference>
<dbReference type="SUPFAM" id="SSF54534">
    <property type="entry name" value="FKBP-like"/>
    <property type="match status" value="1"/>
</dbReference>
<keyword evidence="3" id="KW-1003">Cell membrane</keyword>
<evidence type="ECO:0000256" key="4">
    <source>
        <dbReference type="ARBA" id="ARBA00022519"/>
    </source>
</evidence>
<dbReference type="SUPFAM" id="SSF109998">
    <property type="entry name" value="Triger factor/SurA peptide-binding domain-like"/>
    <property type="match status" value="1"/>
</dbReference>
<evidence type="ECO:0000256" key="7">
    <source>
        <dbReference type="ARBA" id="ARBA00023136"/>
    </source>
</evidence>
<dbReference type="Proteomes" id="UP000000245">
    <property type="component" value="Chromosome"/>
</dbReference>
<protein>
    <recommendedName>
        <fullName evidence="2">Parvulin-like PPIase</fullName>
    </recommendedName>
    <alternativeName>
        <fullName evidence="9">Peptidyl-prolyl cis-trans isomerase plp</fullName>
    </alternativeName>
    <alternativeName>
        <fullName evidence="12">Periplasmic chaperone PpiD</fullName>
    </alternativeName>
    <alternativeName>
        <fullName evidence="13">Periplasmic folding chaperone</fullName>
    </alternativeName>
    <alternativeName>
        <fullName evidence="10">Rotamase plp</fullName>
    </alternativeName>
</protein>
<evidence type="ECO:0000313" key="17">
    <source>
        <dbReference type="Proteomes" id="UP000000245"/>
    </source>
</evidence>
<organism evidence="16 17">
    <name type="scientific">Acidiphilium cryptum (strain JF-5)</name>
    <dbReference type="NCBI Taxonomy" id="349163"/>
    <lineage>
        <taxon>Bacteria</taxon>
        <taxon>Pseudomonadati</taxon>
        <taxon>Pseudomonadota</taxon>
        <taxon>Alphaproteobacteria</taxon>
        <taxon>Acetobacterales</taxon>
        <taxon>Acidocellaceae</taxon>
        <taxon>Acidiphilium</taxon>
    </lineage>
</organism>
<reference evidence="16 17" key="1">
    <citation type="submission" date="2007-05" db="EMBL/GenBank/DDBJ databases">
        <title>Complete sequence of chromosome of Acidiphilium cryptum JF-5.</title>
        <authorList>
            <consortium name="US DOE Joint Genome Institute"/>
            <person name="Copeland A."/>
            <person name="Lucas S."/>
            <person name="Lapidus A."/>
            <person name="Barry K."/>
            <person name="Detter J.C."/>
            <person name="Glavina del Rio T."/>
            <person name="Hammon N."/>
            <person name="Israni S."/>
            <person name="Dalin E."/>
            <person name="Tice H."/>
            <person name="Pitluck S."/>
            <person name="Sims D."/>
            <person name="Brettin T."/>
            <person name="Bruce D."/>
            <person name="Han C."/>
            <person name="Schmutz J."/>
            <person name="Larimer F."/>
            <person name="Land M."/>
            <person name="Hauser L."/>
            <person name="Kyrpides N."/>
            <person name="Kim E."/>
            <person name="Magnuson T."/>
            <person name="Richardson P."/>
        </authorList>
    </citation>
    <scope>NUCLEOTIDE SEQUENCE [LARGE SCALE GENOMIC DNA]</scope>
    <source>
        <strain evidence="16 17">JF-5</strain>
    </source>
</reference>
<dbReference type="PANTHER" id="PTHR47529">
    <property type="entry name" value="PEPTIDYL-PROLYL CIS-TRANS ISOMERASE D"/>
    <property type="match status" value="1"/>
</dbReference>
<comment type="similarity">
    <text evidence="11">Belongs to the PpiD chaperone family.</text>
</comment>
<evidence type="ECO:0000256" key="8">
    <source>
        <dbReference type="ARBA" id="ARBA00023186"/>
    </source>
</evidence>
<dbReference type="KEGG" id="acr:Acry_1235"/>
<dbReference type="GO" id="GO:0003755">
    <property type="term" value="F:peptidyl-prolyl cis-trans isomerase activity"/>
    <property type="evidence" value="ECO:0007669"/>
    <property type="project" value="InterPro"/>
</dbReference>
<evidence type="ECO:0000256" key="12">
    <source>
        <dbReference type="ARBA" id="ARBA00040743"/>
    </source>
</evidence>
<evidence type="ECO:0000256" key="6">
    <source>
        <dbReference type="ARBA" id="ARBA00022989"/>
    </source>
</evidence>
<keyword evidence="7 14" id="KW-0472">Membrane</keyword>
<evidence type="ECO:0000256" key="14">
    <source>
        <dbReference type="SAM" id="Phobius"/>
    </source>
</evidence>
<feature type="domain" description="PpiC" evidence="15">
    <location>
        <begin position="247"/>
        <end position="367"/>
    </location>
</feature>